<sequence length="430" mass="48852">MHYHLMWLFFCYGFAGWILETVVATVRNRRFINRGLLDGPLCALYGVAGALVSVSLADLRGNWLFLFLGSAIYCTVLEWLAGHLLEHSHYGRWWDYSKVKWNLDGYVCLPFSALWGVLGLVAVQWISPALLFVYDLLPSVAAKTVLLVLLFLTAVDGIGSLLVLYGHGGWMPLQKMDGQITAWTGRFQRWIVNITATRLEKGYIVPRREKPVVAQGVFAAGLGFYKLFWLFFLGSFLGDIAETIFCRITGGTWMSRSSVVFGPFSLVWGIALAMATLLLYRYQTRSDGFLFWMGTLMGGAYEYLCSVFTEICFGTVFWDYSKIPFNLGGRINLLYCFFWGIAAVAWMKRIYPKLSAWIEKIPMKIGKPLTGILVVFMVVNVSVSGLALLRYNERSQQLPATQSWQVWMDTYYDDTVMERIYPNAKKVATK</sequence>
<feature type="transmembrane region" description="Helical" evidence="1">
    <location>
        <begin position="300"/>
        <end position="318"/>
    </location>
</feature>
<keyword evidence="1" id="KW-0472">Membrane</keyword>
<evidence type="ECO:0000313" key="2">
    <source>
        <dbReference type="EMBL" id="MBU3805963.1"/>
    </source>
</evidence>
<gene>
    <name evidence="2" type="ORF">H9882_03615</name>
</gene>
<dbReference type="Proteomes" id="UP000713596">
    <property type="component" value="Unassembled WGS sequence"/>
</dbReference>
<dbReference type="EMBL" id="JAHLFP010000027">
    <property type="protein sequence ID" value="MBU3805963.1"/>
    <property type="molecule type" value="Genomic_DNA"/>
</dbReference>
<evidence type="ECO:0000313" key="3">
    <source>
        <dbReference type="Proteomes" id="UP000713596"/>
    </source>
</evidence>
<dbReference type="InterPro" id="IPR010540">
    <property type="entry name" value="CmpB_TMEM229"/>
</dbReference>
<feature type="transmembrane region" description="Helical" evidence="1">
    <location>
        <begin position="258"/>
        <end position="280"/>
    </location>
</feature>
<keyword evidence="1" id="KW-0812">Transmembrane</keyword>
<name>A0A948T1W9_9FIRM</name>
<feature type="transmembrane region" description="Helical" evidence="1">
    <location>
        <begin position="146"/>
        <end position="166"/>
    </location>
</feature>
<protein>
    <submittedName>
        <fullName evidence="2">ABC transporter permease</fullName>
    </submittedName>
</protein>
<reference evidence="2" key="2">
    <citation type="submission" date="2021-04" db="EMBL/GenBank/DDBJ databases">
        <authorList>
            <person name="Gilroy R."/>
        </authorList>
    </citation>
    <scope>NUCLEOTIDE SEQUENCE</scope>
    <source>
        <strain evidence="2">B5_2728</strain>
    </source>
</reference>
<feature type="transmembrane region" description="Helical" evidence="1">
    <location>
        <begin position="330"/>
        <end position="347"/>
    </location>
</feature>
<feature type="transmembrane region" description="Helical" evidence="1">
    <location>
        <begin position="106"/>
        <end position="126"/>
    </location>
</feature>
<comment type="caution">
    <text evidence="2">The sequence shown here is derived from an EMBL/GenBank/DDBJ whole genome shotgun (WGS) entry which is preliminary data.</text>
</comment>
<feature type="transmembrane region" description="Helical" evidence="1">
    <location>
        <begin position="217"/>
        <end position="238"/>
    </location>
</feature>
<feature type="transmembrane region" description="Helical" evidence="1">
    <location>
        <begin position="6"/>
        <end position="24"/>
    </location>
</feature>
<reference evidence="2" key="1">
    <citation type="journal article" date="2021" name="PeerJ">
        <title>Extensive microbial diversity within the chicken gut microbiome revealed by metagenomics and culture.</title>
        <authorList>
            <person name="Gilroy R."/>
            <person name="Ravi A."/>
            <person name="Getino M."/>
            <person name="Pursley I."/>
            <person name="Horton D.L."/>
            <person name="Alikhan N.F."/>
            <person name="Baker D."/>
            <person name="Gharbi K."/>
            <person name="Hall N."/>
            <person name="Watson M."/>
            <person name="Adriaenssens E.M."/>
            <person name="Foster-Nyarko E."/>
            <person name="Jarju S."/>
            <person name="Secka A."/>
            <person name="Antonio M."/>
            <person name="Oren A."/>
            <person name="Chaudhuri R.R."/>
            <person name="La Ragione R."/>
            <person name="Hildebrand F."/>
            <person name="Pallen M.J."/>
        </authorList>
    </citation>
    <scope>NUCLEOTIDE SEQUENCE</scope>
    <source>
        <strain evidence="2">B5_2728</strain>
    </source>
</reference>
<evidence type="ECO:0000256" key="1">
    <source>
        <dbReference type="SAM" id="Phobius"/>
    </source>
</evidence>
<feature type="transmembrane region" description="Helical" evidence="1">
    <location>
        <begin position="36"/>
        <end position="57"/>
    </location>
</feature>
<dbReference type="AlphaFoldDB" id="A0A948T1W9"/>
<proteinExistence type="predicted"/>
<dbReference type="Pfam" id="PF06541">
    <property type="entry name" value="ABC_trans_CmpB"/>
    <property type="match status" value="2"/>
</dbReference>
<feature type="transmembrane region" description="Helical" evidence="1">
    <location>
        <begin position="368"/>
        <end position="389"/>
    </location>
</feature>
<organism evidence="2 3">
    <name type="scientific">Candidatus Allofournierella pullistercoris</name>
    <dbReference type="NCBI Taxonomy" id="2838597"/>
    <lineage>
        <taxon>Bacteria</taxon>
        <taxon>Bacillati</taxon>
        <taxon>Bacillota</taxon>
        <taxon>Clostridia</taxon>
        <taxon>Eubacteriales</taxon>
        <taxon>Oscillospiraceae</taxon>
        <taxon>Allofournierella</taxon>
    </lineage>
</organism>
<feature type="transmembrane region" description="Helical" evidence="1">
    <location>
        <begin position="63"/>
        <end position="85"/>
    </location>
</feature>
<accession>A0A948T1W9</accession>
<keyword evidence="1" id="KW-1133">Transmembrane helix</keyword>